<sequence>MNESVDNQKIKTNSILLRRTTVIDKRGKYKRKKKREPSIMRPTYMVGMAKLPIGPIQIRLRKNRCTCMKRKHETKSARKSLKHPRTKQVTMDEFLGDCF</sequence>
<protein>
    <submittedName>
        <fullName evidence="1">Uncharacterized protein</fullName>
    </submittedName>
</protein>
<organism evidence="1 2">
    <name type="scientific">Nelumbo nucifera</name>
    <name type="common">Sacred lotus</name>
    <dbReference type="NCBI Taxonomy" id="4432"/>
    <lineage>
        <taxon>Eukaryota</taxon>
        <taxon>Viridiplantae</taxon>
        <taxon>Streptophyta</taxon>
        <taxon>Embryophyta</taxon>
        <taxon>Tracheophyta</taxon>
        <taxon>Spermatophyta</taxon>
        <taxon>Magnoliopsida</taxon>
        <taxon>Proteales</taxon>
        <taxon>Nelumbonaceae</taxon>
        <taxon>Nelumbo</taxon>
    </lineage>
</organism>
<dbReference type="Proteomes" id="UP000607653">
    <property type="component" value="Unassembled WGS sequence"/>
</dbReference>
<evidence type="ECO:0000313" key="2">
    <source>
        <dbReference type="Proteomes" id="UP000607653"/>
    </source>
</evidence>
<accession>A0A822ZN50</accession>
<reference evidence="1 2" key="1">
    <citation type="journal article" date="2020" name="Mol. Biol. Evol.">
        <title>Distinct Expression and Methylation Patterns for Genes with Different Fates following a Single Whole-Genome Duplication in Flowering Plants.</title>
        <authorList>
            <person name="Shi T."/>
            <person name="Rahmani R.S."/>
            <person name="Gugger P.F."/>
            <person name="Wang M."/>
            <person name="Li H."/>
            <person name="Zhang Y."/>
            <person name="Li Z."/>
            <person name="Wang Q."/>
            <person name="Van de Peer Y."/>
            <person name="Marchal K."/>
            <person name="Chen J."/>
        </authorList>
    </citation>
    <scope>NUCLEOTIDE SEQUENCE [LARGE SCALE GENOMIC DNA]</scope>
    <source>
        <tissue evidence="1">Leaf</tissue>
    </source>
</reference>
<keyword evidence="2" id="KW-1185">Reference proteome</keyword>
<dbReference type="AlphaFoldDB" id="A0A822ZN50"/>
<evidence type="ECO:0000313" key="1">
    <source>
        <dbReference type="EMBL" id="DAD46652.1"/>
    </source>
</evidence>
<dbReference type="EMBL" id="DUZY01000008">
    <property type="protein sequence ID" value="DAD46652.1"/>
    <property type="molecule type" value="Genomic_DNA"/>
</dbReference>
<proteinExistence type="predicted"/>
<gene>
    <name evidence="1" type="ORF">HUJ06_016589</name>
</gene>
<comment type="caution">
    <text evidence="1">The sequence shown here is derived from an EMBL/GenBank/DDBJ whole genome shotgun (WGS) entry which is preliminary data.</text>
</comment>
<name>A0A822ZN50_NELNU</name>